<reference evidence="1 2" key="1">
    <citation type="submission" date="2015-07" db="EMBL/GenBank/DDBJ databases">
        <authorList>
            <consortium name="Pathogen Informatics"/>
        </authorList>
    </citation>
    <scope>NUCLEOTIDE SEQUENCE [LARGE SCALE GENOMIC DNA]</scope>
    <source>
        <strain evidence="1 2">A51</strain>
    </source>
</reference>
<evidence type="ECO:0000313" key="1">
    <source>
        <dbReference type="EMBL" id="CSA63607.1"/>
    </source>
</evidence>
<accession>A0A655QKM4</accession>
<name>A0A655QKM4_VIBCL</name>
<organism evidence="1 2">
    <name type="scientific">Vibrio cholerae</name>
    <dbReference type="NCBI Taxonomy" id="666"/>
    <lineage>
        <taxon>Bacteria</taxon>
        <taxon>Pseudomonadati</taxon>
        <taxon>Pseudomonadota</taxon>
        <taxon>Gammaproteobacteria</taxon>
        <taxon>Vibrionales</taxon>
        <taxon>Vibrionaceae</taxon>
        <taxon>Vibrio</taxon>
    </lineage>
</organism>
<gene>
    <name evidence="1" type="ORF">ERS013165_02075</name>
</gene>
<proteinExistence type="predicted"/>
<protein>
    <submittedName>
        <fullName evidence="1">Uncharacterized protein</fullName>
    </submittedName>
</protein>
<sequence>MLSTDWEIAQILSMNSGEARACKIATNHFVSLELHAATLDETTMQRFFNADPEQ</sequence>
<dbReference type="Proteomes" id="UP000044806">
    <property type="component" value="Unassembled WGS sequence"/>
</dbReference>
<dbReference type="AlphaFoldDB" id="A0A655QKM4"/>
<evidence type="ECO:0000313" key="2">
    <source>
        <dbReference type="Proteomes" id="UP000044806"/>
    </source>
</evidence>
<dbReference type="EMBL" id="CWOW01000009">
    <property type="protein sequence ID" value="CSA63607.1"/>
    <property type="molecule type" value="Genomic_DNA"/>
</dbReference>